<keyword evidence="2" id="KW-1185">Reference proteome</keyword>
<dbReference type="Proteomes" id="UP000006729">
    <property type="component" value="Chromosome 1"/>
</dbReference>
<accession>B9N1L0</accession>
<protein>
    <submittedName>
        <fullName evidence="1">Uncharacterized protein</fullName>
    </submittedName>
</protein>
<evidence type="ECO:0000313" key="1">
    <source>
        <dbReference type="EMBL" id="PNT59347.1"/>
    </source>
</evidence>
<organism evidence="1 2">
    <name type="scientific">Populus trichocarpa</name>
    <name type="common">Western balsam poplar</name>
    <name type="synonym">Populus balsamifera subsp. trichocarpa</name>
    <dbReference type="NCBI Taxonomy" id="3694"/>
    <lineage>
        <taxon>Eukaryota</taxon>
        <taxon>Viridiplantae</taxon>
        <taxon>Streptophyta</taxon>
        <taxon>Embryophyta</taxon>
        <taxon>Tracheophyta</taxon>
        <taxon>Spermatophyta</taxon>
        <taxon>Magnoliopsida</taxon>
        <taxon>eudicotyledons</taxon>
        <taxon>Gunneridae</taxon>
        <taxon>Pentapetalae</taxon>
        <taxon>rosids</taxon>
        <taxon>fabids</taxon>
        <taxon>Malpighiales</taxon>
        <taxon>Salicaceae</taxon>
        <taxon>Saliceae</taxon>
        <taxon>Populus</taxon>
    </lineage>
</organism>
<reference evidence="1 2" key="1">
    <citation type="journal article" date="2006" name="Science">
        <title>The genome of black cottonwood, Populus trichocarpa (Torr. &amp; Gray).</title>
        <authorList>
            <person name="Tuskan G.A."/>
            <person name="Difazio S."/>
            <person name="Jansson S."/>
            <person name="Bohlmann J."/>
            <person name="Grigoriev I."/>
            <person name="Hellsten U."/>
            <person name="Putnam N."/>
            <person name="Ralph S."/>
            <person name="Rombauts S."/>
            <person name="Salamov A."/>
            <person name="Schein J."/>
            <person name="Sterck L."/>
            <person name="Aerts A."/>
            <person name="Bhalerao R.R."/>
            <person name="Bhalerao R.P."/>
            <person name="Blaudez D."/>
            <person name="Boerjan W."/>
            <person name="Brun A."/>
            <person name="Brunner A."/>
            <person name="Busov V."/>
            <person name="Campbell M."/>
            <person name="Carlson J."/>
            <person name="Chalot M."/>
            <person name="Chapman J."/>
            <person name="Chen G.L."/>
            <person name="Cooper D."/>
            <person name="Coutinho P.M."/>
            <person name="Couturier J."/>
            <person name="Covert S."/>
            <person name="Cronk Q."/>
            <person name="Cunningham R."/>
            <person name="Davis J."/>
            <person name="Degroeve S."/>
            <person name="Dejardin A."/>
            <person name="Depamphilis C."/>
            <person name="Detter J."/>
            <person name="Dirks B."/>
            <person name="Dubchak I."/>
            <person name="Duplessis S."/>
            <person name="Ehlting J."/>
            <person name="Ellis B."/>
            <person name="Gendler K."/>
            <person name="Goodstein D."/>
            <person name="Gribskov M."/>
            <person name="Grimwood J."/>
            <person name="Groover A."/>
            <person name="Gunter L."/>
            <person name="Hamberger B."/>
            <person name="Heinze B."/>
            <person name="Helariutta Y."/>
            <person name="Henrissat B."/>
            <person name="Holligan D."/>
            <person name="Holt R."/>
            <person name="Huang W."/>
            <person name="Islam-Faridi N."/>
            <person name="Jones S."/>
            <person name="Jones-Rhoades M."/>
            <person name="Jorgensen R."/>
            <person name="Joshi C."/>
            <person name="Kangasjarvi J."/>
            <person name="Karlsson J."/>
            <person name="Kelleher C."/>
            <person name="Kirkpatrick R."/>
            <person name="Kirst M."/>
            <person name="Kohler A."/>
            <person name="Kalluri U."/>
            <person name="Larimer F."/>
            <person name="Leebens-Mack J."/>
            <person name="Leple J.C."/>
            <person name="Locascio P."/>
            <person name="Lou Y."/>
            <person name="Lucas S."/>
            <person name="Martin F."/>
            <person name="Montanini B."/>
            <person name="Napoli C."/>
            <person name="Nelson D.R."/>
            <person name="Nelson C."/>
            <person name="Nieminen K."/>
            <person name="Nilsson O."/>
            <person name="Pereda V."/>
            <person name="Peter G."/>
            <person name="Philippe R."/>
            <person name="Pilate G."/>
            <person name="Poliakov A."/>
            <person name="Razumovskaya J."/>
            <person name="Richardson P."/>
            <person name="Rinaldi C."/>
            <person name="Ritland K."/>
            <person name="Rouze P."/>
            <person name="Ryaboy D."/>
            <person name="Schmutz J."/>
            <person name="Schrader J."/>
            <person name="Segerman B."/>
            <person name="Shin H."/>
            <person name="Siddiqui A."/>
            <person name="Sterky F."/>
            <person name="Terry A."/>
            <person name="Tsai C.J."/>
            <person name="Uberbacher E."/>
            <person name="Unneberg P."/>
            <person name="Vahala J."/>
            <person name="Wall K."/>
            <person name="Wessler S."/>
            <person name="Yang G."/>
            <person name="Yin T."/>
            <person name="Douglas C."/>
            <person name="Marra M."/>
            <person name="Sandberg G."/>
            <person name="Van de Peer Y."/>
            <person name="Rokhsar D."/>
        </authorList>
    </citation>
    <scope>NUCLEOTIDE SEQUENCE [LARGE SCALE GENOMIC DNA]</scope>
    <source>
        <strain evidence="2">cv. Nisqually</strain>
    </source>
</reference>
<dbReference type="EMBL" id="CM009290">
    <property type="protein sequence ID" value="PNT59347.1"/>
    <property type="molecule type" value="Genomic_DNA"/>
</dbReference>
<gene>
    <name evidence="1" type="ORF">POPTR_001G404300</name>
</gene>
<sequence length="128" mass="13980">MPGKEAERSRKRGAFDWEQCPSSAFDSVGMGTKDRILMIDALTVGRGGKNMFMVESGGWKVEGNYGSVGSSAACKTDQWDPSIGCHFLCIPTSYQQQKTLTHRPLLPYQRGLGIGARASLSCESNPCW</sequence>
<dbReference type="InParanoid" id="B9N1L0"/>
<evidence type="ECO:0000313" key="2">
    <source>
        <dbReference type="Proteomes" id="UP000006729"/>
    </source>
</evidence>
<dbReference type="AlphaFoldDB" id="B9N1L0"/>
<name>B9N1L0_POPTR</name>
<proteinExistence type="predicted"/>
<dbReference type="HOGENOM" id="CLU_1963356_0_0_1"/>